<accession>A0AC34GCQ5</accession>
<proteinExistence type="predicted"/>
<reference evidence="2" key="1">
    <citation type="submission" date="2022-11" db="UniProtKB">
        <authorList>
            <consortium name="WormBaseParasite"/>
        </authorList>
    </citation>
    <scope>IDENTIFICATION</scope>
</reference>
<dbReference type="Proteomes" id="UP000887579">
    <property type="component" value="Unplaced"/>
</dbReference>
<organism evidence="1 2">
    <name type="scientific">Panagrolaimus sp. ES5</name>
    <dbReference type="NCBI Taxonomy" id="591445"/>
    <lineage>
        <taxon>Eukaryota</taxon>
        <taxon>Metazoa</taxon>
        <taxon>Ecdysozoa</taxon>
        <taxon>Nematoda</taxon>
        <taxon>Chromadorea</taxon>
        <taxon>Rhabditida</taxon>
        <taxon>Tylenchina</taxon>
        <taxon>Panagrolaimomorpha</taxon>
        <taxon>Panagrolaimoidea</taxon>
        <taxon>Panagrolaimidae</taxon>
        <taxon>Panagrolaimus</taxon>
    </lineage>
</organism>
<name>A0AC34GCQ5_9BILA</name>
<protein>
    <submittedName>
        <fullName evidence="2">Protein kinase domain-containing protein</fullName>
    </submittedName>
</protein>
<evidence type="ECO:0000313" key="2">
    <source>
        <dbReference type="WBParaSite" id="ES5_v2.g27488.t1"/>
    </source>
</evidence>
<dbReference type="WBParaSite" id="ES5_v2.g27488.t1">
    <property type="protein sequence ID" value="ES5_v2.g27488.t1"/>
    <property type="gene ID" value="ES5_v2.g27488"/>
</dbReference>
<sequence length="197" mass="22765">MTRNQDVAIIEQNALALPSQAKVKLKMCNLHLHSSGVFSNVYRGTLIEPQPRREIALKKTWPEKADETRNIELLLLLALSRERHKNIVQVIFTFRTISDRKDKRICESMIFDFMPQTLTTTITEVFGPPMNVLDIKVYTWQLFNGLYFLLRKRICHRDIKPQNILIDPELGLLKIGDFGSAKHMTNVVRSTPYQGSL</sequence>
<evidence type="ECO:0000313" key="1">
    <source>
        <dbReference type="Proteomes" id="UP000887579"/>
    </source>
</evidence>